<sequence>MRLPIRLALIAVGLLYAGAASAAECDPKDESQMGMNICAAADYKAADTKLNAAYAEIVRRLSDDEDSKKRLQAAQRAWIGFRDAECNFATGDAQDGSIYPMLQSNCLEGLTLDRVKQLDVYLHCEEGDMSCPVPAAP</sequence>
<dbReference type="RefSeq" id="WP_188163743.1">
    <property type="nucleotide sequence ID" value="NZ_JACVVX010000001.1"/>
</dbReference>
<dbReference type="Pfam" id="PF07007">
    <property type="entry name" value="LprI"/>
    <property type="match status" value="1"/>
</dbReference>
<evidence type="ECO:0000259" key="2">
    <source>
        <dbReference type="Pfam" id="PF07007"/>
    </source>
</evidence>
<name>A0A8J6U747_9HYPH</name>
<dbReference type="PANTHER" id="PTHR39176:SF1">
    <property type="entry name" value="PERIPLASMIC PROTEIN"/>
    <property type="match status" value="1"/>
</dbReference>
<evidence type="ECO:0000313" key="3">
    <source>
        <dbReference type="EMBL" id="MBD0414252.1"/>
    </source>
</evidence>
<proteinExistence type="predicted"/>
<dbReference type="PANTHER" id="PTHR39176">
    <property type="entry name" value="PERIPLASMIC PROTEIN-RELATED"/>
    <property type="match status" value="1"/>
</dbReference>
<dbReference type="Proteomes" id="UP000643405">
    <property type="component" value="Unassembled WGS sequence"/>
</dbReference>
<accession>A0A8J6U747</accession>
<protein>
    <submittedName>
        <fullName evidence="3">DUF1311 domain-containing protein</fullName>
    </submittedName>
</protein>
<evidence type="ECO:0000313" key="4">
    <source>
        <dbReference type="Proteomes" id="UP000643405"/>
    </source>
</evidence>
<reference evidence="3" key="1">
    <citation type="submission" date="2020-09" db="EMBL/GenBank/DDBJ databases">
        <title>Genome seq and assembly of Tianweitania sp.</title>
        <authorList>
            <person name="Chhetri G."/>
        </authorList>
    </citation>
    <scope>NUCLEOTIDE SEQUENCE</scope>
    <source>
        <strain evidence="3">Rool2</strain>
    </source>
</reference>
<feature type="domain" description="Lysozyme inhibitor LprI-like N-terminal" evidence="2">
    <location>
        <begin position="25"/>
        <end position="118"/>
    </location>
</feature>
<keyword evidence="1" id="KW-0732">Signal</keyword>
<comment type="caution">
    <text evidence="3">The sequence shown here is derived from an EMBL/GenBank/DDBJ whole genome shotgun (WGS) entry which is preliminary data.</text>
</comment>
<dbReference type="InterPro" id="IPR009739">
    <property type="entry name" value="LprI-like_N"/>
</dbReference>
<feature type="chain" id="PRO_5035212473" evidence="1">
    <location>
        <begin position="23"/>
        <end position="137"/>
    </location>
</feature>
<keyword evidence="4" id="KW-1185">Reference proteome</keyword>
<dbReference type="Gene3D" id="1.20.1270.180">
    <property type="match status" value="1"/>
</dbReference>
<organism evidence="3 4">
    <name type="scientific">Oryzicola mucosus</name>
    <dbReference type="NCBI Taxonomy" id="2767425"/>
    <lineage>
        <taxon>Bacteria</taxon>
        <taxon>Pseudomonadati</taxon>
        <taxon>Pseudomonadota</taxon>
        <taxon>Alphaproteobacteria</taxon>
        <taxon>Hyphomicrobiales</taxon>
        <taxon>Phyllobacteriaceae</taxon>
        <taxon>Oryzicola</taxon>
    </lineage>
</organism>
<gene>
    <name evidence="3" type="ORF">ICI42_06250</name>
</gene>
<dbReference type="EMBL" id="JACVVX010000001">
    <property type="protein sequence ID" value="MBD0414252.1"/>
    <property type="molecule type" value="Genomic_DNA"/>
</dbReference>
<feature type="signal peptide" evidence="1">
    <location>
        <begin position="1"/>
        <end position="22"/>
    </location>
</feature>
<evidence type="ECO:0000256" key="1">
    <source>
        <dbReference type="SAM" id="SignalP"/>
    </source>
</evidence>
<dbReference type="AlphaFoldDB" id="A0A8J6U747"/>